<feature type="domain" description="DAGKc" evidence="1">
    <location>
        <begin position="1"/>
        <end position="127"/>
    </location>
</feature>
<dbReference type="InterPro" id="IPR001206">
    <property type="entry name" value="Diacylglycerol_kinase_cat_dom"/>
</dbReference>
<dbReference type="PROSITE" id="PS50146">
    <property type="entry name" value="DAGK"/>
    <property type="match status" value="1"/>
</dbReference>
<dbReference type="Proteomes" id="UP000249417">
    <property type="component" value="Unassembled WGS sequence"/>
</dbReference>
<dbReference type="InterPro" id="IPR016064">
    <property type="entry name" value="NAD/diacylglycerol_kinase_sf"/>
</dbReference>
<dbReference type="InterPro" id="IPR017438">
    <property type="entry name" value="ATP-NAD_kinase_N"/>
</dbReference>
<organism evidence="2 3">
    <name type="scientific">Micavibrio aeruginosavorus</name>
    <dbReference type="NCBI Taxonomy" id="349221"/>
    <lineage>
        <taxon>Bacteria</taxon>
        <taxon>Pseudomonadati</taxon>
        <taxon>Bdellovibrionota</taxon>
        <taxon>Bdellovibrionia</taxon>
        <taxon>Bdellovibrionales</taxon>
        <taxon>Pseudobdellovibrionaceae</taxon>
        <taxon>Micavibrio</taxon>
    </lineage>
</organism>
<evidence type="ECO:0000259" key="1">
    <source>
        <dbReference type="PROSITE" id="PS50146"/>
    </source>
</evidence>
<dbReference type="GO" id="GO:0016301">
    <property type="term" value="F:kinase activity"/>
    <property type="evidence" value="ECO:0007669"/>
    <property type="project" value="InterPro"/>
</dbReference>
<dbReference type="Gene3D" id="2.60.200.40">
    <property type="match status" value="1"/>
</dbReference>
<accession>A0A2W5MPX7</accession>
<dbReference type="AlphaFoldDB" id="A0A2W5MPX7"/>
<evidence type="ECO:0000313" key="2">
    <source>
        <dbReference type="EMBL" id="PZQ43302.1"/>
    </source>
</evidence>
<dbReference type="Gene3D" id="3.40.50.10330">
    <property type="entry name" value="Probable inorganic polyphosphate/atp-NAD kinase, domain 1"/>
    <property type="match status" value="1"/>
</dbReference>
<proteinExistence type="predicted"/>
<gene>
    <name evidence="2" type="ORF">DI551_12380</name>
</gene>
<comment type="caution">
    <text evidence="2">The sequence shown here is derived from an EMBL/GenBank/DDBJ whole genome shotgun (WGS) entry which is preliminary data.</text>
</comment>
<name>A0A2W5MPX7_9BACT</name>
<dbReference type="EMBL" id="QFQB01000166">
    <property type="protein sequence ID" value="PZQ43302.1"/>
    <property type="molecule type" value="Genomic_DNA"/>
</dbReference>
<reference evidence="2 3" key="1">
    <citation type="submission" date="2017-08" db="EMBL/GenBank/DDBJ databases">
        <title>Infants hospitalized years apart are colonized by the same room-sourced microbial strains.</title>
        <authorList>
            <person name="Brooks B."/>
            <person name="Olm M.R."/>
            <person name="Firek B.A."/>
            <person name="Baker R."/>
            <person name="Thomas B.C."/>
            <person name="Morowitz M.J."/>
            <person name="Banfield J.F."/>
        </authorList>
    </citation>
    <scope>NUCLEOTIDE SEQUENCE [LARGE SCALE GENOMIC DNA]</scope>
    <source>
        <strain evidence="2">S2_005_002_R2_29</strain>
    </source>
</reference>
<evidence type="ECO:0000313" key="3">
    <source>
        <dbReference type="Proteomes" id="UP000249417"/>
    </source>
</evidence>
<dbReference type="Pfam" id="PF00781">
    <property type="entry name" value="DAGK_cat"/>
    <property type="match status" value="1"/>
</dbReference>
<protein>
    <recommendedName>
        <fullName evidence="1">DAGKc domain-containing protein</fullName>
    </recommendedName>
</protein>
<dbReference type="SUPFAM" id="SSF111331">
    <property type="entry name" value="NAD kinase/diacylglycerol kinase-like"/>
    <property type="match status" value="1"/>
</dbReference>
<sequence>MTQVIINKNSGTVLRLGEDVVEELLRDHLKDAIDDVHFLPGADIAPYLKELAADKSEEVLVGGGDGTAVTAAEIFAPAQVPFGILPLGTMNLLAQDLGAAPTFEQTMPRLGGLKRDVIDAGLVNGKMFLCSAVVGFVPEGAVAREALRENTGLATMANFIGTIARGMGGSIKQRLRLKSRHEDKPYPIETTSLIVSNNSFIQNPSDATQRFLRGTLTDGKLAVYSAAPRDIMDGLKMALSMWQGDWQDHESIMSFEANELIVETEEDTVLVSLDGEPQEMQSPLHFTIKTRSVPVLRMELKE</sequence>